<sequence>MSKPFQNPGPSHLALRIAALSTLATIVPAAAATFTYTPASGTGDLWSAGTGWDAAPAGGTGTRLTFATAAPGPLANASTNDLPGEFFLNILDLSGTGPATGGASVTVNAVDPATGLTLATDVAAPVVNLDALAGDSGLAYRINPVLTLANDTTFTGAGTATFRFSGGIAGPGRSLTKAGTSQMALGGPSSLETLQVGFNTPGGKITAEAGSSLTVGTGTGVARIGATNSANATGALDLSAAASFAANVTELQVGVNFGGSAVTAEGALNLSPDNLITATTMVAIGRSGGNFNTPLATATTPDGSFTSINTPLLTIGQGKSNGSFTLGAGASLDINGFNGGRADLRVGHNDQSASGNWSGSADFSRGLFRGTLGAVSIGRKTTTSTGSASGILTLGDNDQQNLALSATGSPLVIARSDAGTTGTATGTLTIGHLGFSSSITSTNNSTAILIGTGAGSVQRAAGTLNLGAGFLTITTTGAAIAGDSANLLNTSTLKFNGTTLIAGASSGNWIHSLTNARISDAGLTINTNGANVTVPQSLSHDPAGAAADGGLIKEFSGILTLSGTNTYSGDTTVNGGILHLSKIAALPGFDTPGRLAVGEAGGLGMNIGGTGEFTFAQLETYRTDGTFTGNHHSLILDITNAGGEQTYTSARTDMGSFIKRGSHKLTLGHDVDMWGSLEVGLNQNAGTLAIAAGKDFTQAPSDFTGVGTMTLGVATGSANSLGTLDASAADAFSMEVTTLRMGITTGTGTAGGNLSLPANSSVTAHTEILISDSNNTFNNVNSTLTTGAGGTATVRTPRLLVGHGKGRGFVNAGAGSTFDLAYLDGARTAMEVGNNPVNGGSGPWSGTANFSTAVFKGGLSSLLIGAINATGATSSVTGVMTLSNNPLNHLDIEGPGTTVTLGRYAGNTSGTATGTLTLGNLDSASAITSTTNETAILIATGGAAGAAKASGTLNLNGGTLTITTTGSALRGDTANPDNASTVNFNGITLKAGASSSDWIGNLKTANLAAGGLTLDTNGFDIAVSQAFSGTGPFTKSGTGTLAFHDVNSYTGSTTVAAGTLTLIDEALSDTAAVTVAAGAVLNLAYPSTVVDTVQSLSLGGEPAGTGIWGAVDSGAPNTSPLITGTGRLNVLTGPAGNDPYPAWAAQIPAPDERDRADDPDHDGFSNGVEYLFGTSPVAANGGLVRSSTVGNNLIVRWNQRVGGGSYQLQQSATLAESPWPASPVVPAPAADQSGVPENYILQEASVPIDSPRKFVRVSGAEN</sequence>
<dbReference type="Proteomes" id="UP000600139">
    <property type="component" value="Unassembled WGS sequence"/>
</dbReference>
<dbReference type="AlphaFoldDB" id="A0A934V9P6"/>
<feature type="signal peptide" evidence="2">
    <location>
        <begin position="1"/>
        <end position="31"/>
    </location>
</feature>
<feature type="chain" id="PRO_5037863697" evidence="2">
    <location>
        <begin position="32"/>
        <end position="1262"/>
    </location>
</feature>
<comment type="caution">
    <text evidence="3">The sequence shown here is derived from an EMBL/GenBank/DDBJ whole genome shotgun (WGS) entry which is preliminary data.</text>
</comment>
<dbReference type="InterPro" id="IPR013425">
    <property type="entry name" value="Autotrns_rpt"/>
</dbReference>
<gene>
    <name evidence="3" type="ORF">JIN84_00120</name>
</gene>
<name>A0A934V9P6_9BACT</name>
<accession>A0A934V9P6</accession>
<organism evidence="3 4">
    <name type="scientific">Luteolibacter yonseiensis</name>
    <dbReference type="NCBI Taxonomy" id="1144680"/>
    <lineage>
        <taxon>Bacteria</taxon>
        <taxon>Pseudomonadati</taxon>
        <taxon>Verrucomicrobiota</taxon>
        <taxon>Verrucomicrobiia</taxon>
        <taxon>Verrucomicrobiales</taxon>
        <taxon>Verrucomicrobiaceae</taxon>
        <taxon>Luteolibacter</taxon>
    </lineage>
</organism>
<evidence type="ECO:0000256" key="1">
    <source>
        <dbReference type="ARBA" id="ARBA00022729"/>
    </source>
</evidence>
<evidence type="ECO:0000256" key="2">
    <source>
        <dbReference type="SAM" id="SignalP"/>
    </source>
</evidence>
<proteinExistence type="predicted"/>
<dbReference type="NCBIfam" id="TIGR02601">
    <property type="entry name" value="autotrns_rpt"/>
    <property type="match status" value="2"/>
</dbReference>
<evidence type="ECO:0000313" key="4">
    <source>
        <dbReference type="Proteomes" id="UP000600139"/>
    </source>
</evidence>
<dbReference type="Pfam" id="PF12951">
    <property type="entry name" value="PATR"/>
    <property type="match status" value="2"/>
</dbReference>
<reference evidence="3" key="1">
    <citation type="submission" date="2021-01" db="EMBL/GenBank/DDBJ databases">
        <title>Modified the classification status of verrucomicrobia.</title>
        <authorList>
            <person name="Feng X."/>
        </authorList>
    </citation>
    <scope>NUCLEOTIDE SEQUENCE</scope>
    <source>
        <strain evidence="3">JCM 18052</strain>
    </source>
</reference>
<protein>
    <submittedName>
        <fullName evidence="3">Autotransporter-associated beta strand repeat-containing protein</fullName>
    </submittedName>
</protein>
<keyword evidence="1 2" id="KW-0732">Signal</keyword>
<dbReference type="RefSeq" id="WP_200348977.1">
    <property type="nucleotide sequence ID" value="NZ_BAABHZ010000005.1"/>
</dbReference>
<dbReference type="EMBL" id="JAENIK010000001">
    <property type="protein sequence ID" value="MBK1814011.1"/>
    <property type="molecule type" value="Genomic_DNA"/>
</dbReference>
<keyword evidence="4" id="KW-1185">Reference proteome</keyword>
<evidence type="ECO:0000313" key="3">
    <source>
        <dbReference type="EMBL" id="MBK1814011.1"/>
    </source>
</evidence>